<accession>A0A940WXU6</accession>
<evidence type="ECO:0000256" key="1">
    <source>
        <dbReference type="SAM" id="Phobius"/>
    </source>
</evidence>
<dbReference type="Proteomes" id="UP000678228">
    <property type="component" value="Unassembled WGS sequence"/>
</dbReference>
<evidence type="ECO:0000313" key="4">
    <source>
        <dbReference type="Proteomes" id="UP000678228"/>
    </source>
</evidence>
<evidence type="ECO:0000313" key="3">
    <source>
        <dbReference type="EMBL" id="MBP3952672.1"/>
    </source>
</evidence>
<dbReference type="RefSeq" id="WP_210598528.1">
    <property type="nucleotide sequence ID" value="NZ_JAGKSQ010000007.1"/>
</dbReference>
<feature type="domain" description="DUF4350" evidence="2">
    <location>
        <begin position="41"/>
        <end position="209"/>
    </location>
</feature>
<organism evidence="3 4">
    <name type="scientific">Halalkalibacter suaedae</name>
    <dbReference type="NCBI Taxonomy" id="2822140"/>
    <lineage>
        <taxon>Bacteria</taxon>
        <taxon>Bacillati</taxon>
        <taxon>Bacillota</taxon>
        <taxon>Bacilli</taxon>
        <taxon>Bacillales</taxon>
        <taxon>Bacillaceae</taxon>
        <taxon>Halalkalibacter</taxon>
    </lineage>
</organism>
<reference evidence="3" key="1">
    <citation type="submission" date="2021-03" db="EMBL/GenBank/DDBJ databases">
        <title>Bacillus suaedae sp. nov., isolated from Suaeda aralocaspica.</title>
        <authorList>
            <person name="Lei R.F.R."/>
        </authorList>
    </citation>
    <scope>NUCLEOTIDE SEQUENCE</scope>
    <source>
        <strain evidence="3">YZJH907-2</strain>
    </source>
</reference>
<evidence type="ECO:0000259" key="2">
    <source>
        <dbReference type="Pfam" id="PF14258"/>
    </source>
</evidence>
<keyword evidence="1" id="KW-1133">Transmembrane helix</keyword>
<dbReference type="AlphaFoldDB" id="A0A940WXU6"/>
<feature type="transmembrane region" description="Helical" evidence="1">
    <location>
        <begin position="239"/>
        <end position="257"/>
    </location>
</feature>
<proteinExistence type="predicted"/>
<protein>
    <submittedName>
        <fullName evidence="3">DUF4350 domain-containing protein</fullName>
    </submittedName>
</protein>
<dbReference type="Pfam" id="PF14258">
    <property type="entry name" value="DUF4350"/>
    <property type="match status" value="1"/>
</dbReference>
<keyword evidence="1" id="KW-0812">Transmembrane</keyword>
<keyword evidence="1" id="KW-0472">Membrane</keyword>
<keyword evidence="4" id="KW-1185">Reference proteome</keyword>
<dbReference type="EMBL" id="JAGKSQ010000007">
    <property type="protein sequence ID" value="MBP3952672.1"/>
    <property type="molecule type" value="Genomic_DNA"/>
</dbReference>
<name>A0A940WXU6_9BACI</name>
<dbReference type="InterPro" id="IPR025646">
    <property type="entry name" value="DUF4350"/>
</dbReference>
<gene>
    <name evidence="3" type="ORF">J7W16_16245</name>
</gene>
<sequence>MEKRKTLRRTWIWLTVLLLLFTLSSYIVLDQPPREFPPNVSHSPSPSGVKALYTYLAEENTNQSRWSQDPELLLANGHEQLLIMIEPAFIPSTEEMNQYRAFIEDGNTVLLVSENPTGMFDLKASPVAPSEEEIIVTDSNGQDFTAFIPSTVRLMTDEDDEILLEDEDGVIAFKRSIGEGELIVSNSPSWFQNGQILEAEHLTLVLELLDEHQATTVLFDEYIHGQENAEKLTNIYPKWFLFSLLQAFLLAVLWVWFRGKRFGPILVARKESVRFSDEAINALAAWFIRSKRYSDSLAIQADYMRILLQERWGISYSKDWKEIGPLLERKWSDVSPQDLQEFLGGLQQVLNKEKISKQEFLFWSKKIDQLQKGVEQG</sequence>
<comment type="caution">
    <text evidence="3">The sequence shown here is derived from an EMBL/GenBank/DDBJ whole genome shotgun (WGS) entry which is preliminary data.</text>
</comment>